<feature type="region of interest" description="Disordered" evidence="1">
    <location>
        <begin position="586"/>
        <end position="605"/>
    </location>
</feature>
<dbReference type="Proteomes" id="UP000023758">
    <property type="component" value="Unassembled WGS sequence"/>
</dbReference>
<evidence type="ECO:0000259" key="2">
    <source>
        <dbReference type="Pfam" id="PF23305"/>
    </source>
</evidence>
<feature type="domain" description="DUF7082" evidence="2">
    <location>
        <begin position="397"/>
        <end position="550"/>
    </location>
</feature>
<dbReference type="AlphaFoldDB" id="A0A022VYG6"/>
<gene>
    <name evidence="3" type="ORF">H103_05861</name>
</gene>
<reference evidence="3" key="1">
    <citation type="submission" date="2014-02" db="EMBL/GenBank/DDBJ databases">
        <title>The Genome Sequence of Trichophyton rubrum (morphotype fischeri) CBS 288.86.</title>
        <authorList>
            <consortium name="The Broad Institute Genomics Platform"/>
            <person name="Cuomo C.A."/>
            <person name="White T.C."/>
            <person name="Graser Y."/>
            <person name="Martinez-Rossi N."/>
            <person name="Heitman J."/>
            <person name="Young S.K."/>
            <person name="Zeng Q."/>
            <person name="Gargeya S."/>
            <person name="Abouelleil A."/>
            <person name="Alvarado L."/>
            <person name="Chapman S.B."/>
            <person name="Gainer-Dewar J."/>
            <person name="Goldberg J."/>
            <person name="Griggs A."/>
            <person name="Gujja S."/>
            <person name="Hansen M."/>
            <person name="Howarth C."/>
            <person name="Imamovic A."/>
            <person name="Larimer J."/>
            <person name="Martinez D."/>
            <person name="Murphy C."/>
            <person name="Pearson M.D."/>
            <person name="Persinoti G."/>
            <person name="Poon T."/>
            <person name="Priest M."/>
            <person name="Roberts A.D."/>
            <person name="Saif S."/>
            <person name="Shea T.D."/>
            <person name="Sykes S.N."/>
            <person name="Wortman J."/>
            <person name="Nusbaum C."/>
            <person name="Birren B."/>
        </authorList>
    </citation>
    <scope>NUCLEOTIDE SEQUENCE [LARGE SCALE GENOMIC DNA]</scope>
    <source>
        <strain evidence="3">CBS 288.86</strain>
    </source>
</reference>
<feature type="compositionally biased region" description="Polar residues" evidence="1">
    <location>
        <begin position="593"/>
        <end position="605"/>
    </location>
</feature>
<dbReference type="HOGENOM" id="CLU_013895_0_1_1"/>
<dbReference type="Pfam" id="PF23305">
    <property type="entry name" value="DUF7082"/>
    <property type="match status" value="1"/>
</dbReference>
<sequence>MKRRILTGQPLIKFELQSPLIFDESLDFSDPEESRFIGAYSDNLLAKPGNILSMSALDKSQKIEFLDSDETSNALRETSALLACPPGSYGNSMYNPMLDGSFISDDDSANYVQNSVYSGSPFDIRRSPSLESNCNPVPEVTSFSPAVGFKGTKLSIYVESFYDLLNPPTWTFSVLFGSCQCDCTINPLLVEESRFQYVLTVTAPTFVSTACAGLSVPLQVVINDQEASTQHFARIGSFTYDQEARQMSPRKRRMSSASDGSTAASTHSASAKQVRINDGVKVERLSTSPYSPYLPTPSSMSGYSGQYQQVLPQGQYEHQIQMRATAPSPLTSSWSPCISNATAISCSPPISVTPIGQEMEVNHGNPTLVRTSTIQQALAGAPNPNAPFNPYAMYPSKAVLKLNGDLDAMALDWKPEECEAQRRLVQFTRRQEGSTIHADFKPVSPSERAPNSICISCIQWASKKECYVTSVDTIYLLESLVGVRFTVEEKNRIRRNLEGFRPMTVSKAKPDSEDFFKVIMGFPNPKPRNIEKDVKVFPWKILTHALKKIIGKYSASYSSTAAALPAPLRSNYSGSPNMSSASLVDVRAGSPAGHQQSAGVTNTLPSHTAQLTPSSYLSVMGTSAGSHPSLTAAYNYSGIPNRHIQPSPVIVPSQASFDFSAYIGHNQMPAYQNS</sequence>
<accession>A0A022VYG6</accession>
<dbReference type="OrthoDB" id="1751210at2759"/>
<dbReference type="GO" id="GO:0005634">
    <property type="term" value="C:nucleus"/>
    <property type="evidence" value="ECO:0007669"/>
    <property type="project" value="TreeGrafter"/>
</dbReference>
<dbReference type="InterPro" id="IPR055509">
    <property type="entry name" value="DUF7082"/>
</dbReference>
<dbReference type="PANTHER" id="PTHR39463">
    <property type="entry name" value="MEDUSA"/>
    <property type="match status" value="1"/>
</dbReference>
<feature type="region of interest" description="Disordered" evidence="1">
    <location>
        <begin position="243"/>
        <end position="278"/>
    </location>
</feature>
<dbReference type="EMBL" id="KK207877">
    <property type="protein sequence ID" value="EZF50773.1"/>
    <property type="molecule type" value="Genomic_DNA"/>
</dbReference>
<name>A0A022VYG6_TRIRU</name>
<protein>
    <recommendedName>
        <fullName evidence="2">DUF7082 domain-containing protein</fullName>
    </recommendedName>
</protein>
<feature type="compositionally biased region" description="Low complexity" evidence="1">
    <location>
        <begin position="255"/>
        <end position="271"/>
    </location>
</feature>
<organism evidence="3">
    <name type="scientific">Trichophyton rubrum CBS 288.86</name>
    <dbReference type="NCBI Taxonomy" id="1215330"/>
    <lineage>
        <taxon>Eukaryota</taxon>
        <taxon>Fungi</taxon>
        <taxon>Dikarya</taxon>
        <taxon>Ascomycota</taxon>
        <taxon>Pezizomycotina</taxon>
        <taxon>Eurotiomycetes</taxon>
        <taxon>Eurotiomycetidae</taxon>
        <taxon>Onygenales</taxon>
        <taxon>Arthrodermataceae</taxon>
        <taxon>Trichophyton</taxon>
    </lineage>
</organism>
<dbReference type="PANTHER" id="PTHR39463:SF1">
    <property type="entry name" value="MEDUSA"/>
    <property type="match status" value="1"/>
</dbReference>
<evidence type="ECO:0000256" key="1">
    <source>
        <dbReference type="SAM" id="MobiDB-lite"/>
    </source>
</evidence>
<evidence type="ECO:0000313" key="3">
    <source>
        <dbReference type="EMBL" id="EZF50773.1"/>
    </source>
</evidence>
<proteinExistence type="predicted"/>